<dbReference type="EMBL" id="CM056743">
    <property type="protein sequence ID" value="KAJ8673939.1"/>
    <property type="molecule type" value="Genomic_DNA"/>
</dbReference>
<dbReference type="Proteomes" id="UP001239111">
    <property type="component" value="Chromosome 3"/>
</dbReference>
<name>A0ACC2NUF8_9HYME</name>
<keyword evidence="2" id="KW-1185">Reference proteome</keyword>
<accession>A0ACC2NUF8</accession>
<sequence length="102" mass="12022">MEEDILEVVDLVDTMARCIIQCFFNELNLVDQRGYPERSAVTGIMIRNIQDPELRDFVEESIYECYHYLNNGGRQEKCEFSQNLLTCLSEKGSERCEDWEDE</sequence>
<evidence type="ECO:0000313" key="2">
    <source>
        <dbReference type="Proteomes" id="UP001239111"/>
    </source>
</evidence>
<proteinExistence type="predicted"/>
<protein>
    <submittedName>
        <fullName evidence="1">Uncharacterized protein</fullName>
    </submittedName>
</protein>
<organism evidence="1 2">
    <name type="scientific">Eretmocerus hayati</name>
    <dbReference type="NCBI Taxonomy" id="131215"/>
    <lineage>
        <taxon>Eukaryota</taxon>
        <taxon>Metazoa</taxon>
        <taxon>Ecdysozoa</taxon>
        <taxon>Arthropoda</taxon>
        <taxon>Hexapoda</taxon>
        <taxon>Insecta</taxon>
        <taxon>Pterygota</taxon>
        <taxon>Neoptera</taxon>
        <taxon>Endopterygota</taxon>
        <taxon>Hymenoptera</taxon>
        <taxon>Apocrita</taxon>
        <taxon>Proctotrupomorpha</taxon>
        <taxon>Chalcidoidea</taxon>
        <taxon>Aphelinidae</taxon>
        <taxon>Aphelininae</taxon>
        <taxon>Eretmocerus</taxon>
    </lineage>
</organism>
<comment type="caution">
    <text evidence="1">The sequence shown here is derived from an EMBL/GenBank/DDBJ whole genome shotgun (WGS) entry which is preliminary data.</text>
</comment>
<gene>
    <name evidence="1" type="ORF">QAD02_005201</name>
</gene>
<evidence type="ECO:0000313" key="1">
    <source>
        <dbReference type="EMBL" id="KAJ8673939.1"/>
    </source>
</evidence>
<reference evidence="1" key="1">
    <citation type="submission" date="2023-04" db="EMBL/GenBank/DDBJ databases">
        <title>A chromosome-level genome assembly of the parasitoid wasp Eretmocerus hayati.</title>
        <authorList>
            <person name="Zhong Y."/>
            <person name="Liu S."/>
            <person name="Liu Y."/>
        </authorList>
    </citation>
    <scope>NUCLEOTIDE SEQUENCE</scope>
    <source>
        <strain evidence="1">ZJU_SS_LIU_2023</strain>
    </source>
</reference>